<feature type="transmembrane region" description="Helical" evidence="1">
    <location>
        <begin position="285"/>
        <end position="301"/>
    </location>
</feature>
<accession>A0A419EU73</accession>
<dbReference type="AlphaFoldDB" id="A0A419EU73"/>
<dbReference type="EMBL" id="QZKI01000101">
    <property type="protein sequence ID" value="RJP67678.1"/>
    <property type="molecule type" value="Genomic_DNA"/>
</dbReference>
<reference evidence="2 3" key="1">
    <citation type="journal article" date="2017" name="ISME J.">
        <title>Energy and carbon metabolisms in a deep terrestrial subsurface fluid microbial community.</title>
        <authorList>
            <person name="Momper L."/>
            <person name="Jungbluth S.P."/>
            <person name="Lee M.D."/>
            <person name="Amend J.P."/>
        </authorList>
    </citation>
    <scope>NUCLEOTIDE SEQUENCE [LARGE SCALE GENOMIC DNA]</scope>
    <source>
        <strain evidence="2">SURF_17</strain>
    </source>
</reference>
<feature type="transmembrane region" description="Helical" evidence="1">
    <location>
        <begin position="308"/>
        <end position="325"/>
    </location>
</feature>
<evidence type="ECO:0008006" key="4">
    <source>
        <dbReference type="Google" id="ProtNLM"/>
    </source>
</evidence>
<dbReference type="PANTHER" id="PTHR38454:SF1">
    <property type="entry name" value="INTEGRAL MEMBRANE PROTEIN"/>
    <property type="match status" value="1"/>
</dbReference>
<feature type="transmembrane region" description="Helical" evidence="1">
    <location>
        <begin position="743"/>
        <end position="768"/>
    </location>
</feature>
<feature type="transmembrane region" description="Helical" evidence="1">
    <location>
        <begin position="70"/>
        <end position="93"/>
    </location>
</feature>
<sequence>MRRLATPFLVGIGLLLFLLHTFYELSKAGTVPVIIPEIVDLYDYFLPYLTFAKETVLSGSLPLWNPFQGIGTPFFAAIQAGLLYPLNWVILLLEVPQAMLVVQASAISIAMIGMALYLRYLGVRWPGVVLAMALFGRSASAHVCHLSIGSTYCWLPIVFLLSHRLIDRPSLRRCALLALSLSLCFFAGNTQYFYYIVLVVSIYMLFLVFYYRHRGWQGSVMHILGLIALTYLLTAGLISAQLFPTLELSLASIRNAAGQLAAGDPFVHEFSIVSMVLDYLNRTEGMYYFGSSLLFIPFAFGSRQRRPAVLALLASLGYAFMFILSKQMPDLGIFDRLPFSQSFRWTVRMMLVSNFMLAALAGIGLSDLWENIPFQLWNRSARRVSWFWLVIVSAAAILLYEVYSLGFTRADHSLFYPVILSISLVVVLVLVLSAHKLSPRAKTLTLCALALLSAGDAMMHKELAVTFPGMTKTKNTAALNRQVNWIRDNAGLERVLFIPRGLGFYHPNVGAMYRFYSINSYETFTLARWHNYVRFMMGPREFDVLTRVSTFYGVIASPITEIFLREARLAGLASLRYFITSDKNEVQLAERYGYAWRKVDKGSGSTERYTVYENRFALPRAYLVNKYVITEDEEESLEAIKGNISRLSSSVILENGRPSFPSVETSSTAGRVEVREFGINEVILEIKAETPAIVVLTDSYYPGWKAFVDGMRKPIWRANSLFRAVEVPPGEHILVFRYQPASLYWGFLVSTIVLALTLAGLLIGNHLIKAGSRV</sequence>
<feature type="transmembrane region" description="Helical" evidence="1">
    <location>
        <begin position="170"/>
        <end position="188"/>
    </location>
</feature>
<evidence type="ECO:0000256" key="1">
    <source>
        <dbReference type="SAM" id="Phobius"/>
    </source>
</evidence>
<feature type="transmembrane region" description="Helical" evidence="1">
    <location>
        <begin position="345"/>
        <end position="365"/>
    </location>
</feature>
<keyword evidence="1" id="KW-0812">Transmembrane</keyword>
<keyword evidence="1" id="KW-1133">Transmembrane helix</keyword>
<feature type="transmembrane region" description="Helical" evidence="1">
    <location>
        <begin position="386"/>
        <end position="403"/>
    </location>
</feature>
<feature type="transmembrane region" description="Helical" evidence="1">
    <location>
        <begin position="140"/>
        <end position="161"/>
    </location>
</feature>
<organism evidence="2 3">
    <name type="scientific">Candidatus Abyssobacteria bacterium SURF_17</name>
    <dbReference type="NCBI Taxonomy" id="2093361"/>
    <lineage>
        <taxon>Bacteria</taxon>
        <taxon>Pseudomonadati</taxon>
        <taxon>Candidatus Hydrogenedentota</taxon>
        <taxon>Candidatus Abyssobacteria</taxon>
    </lineage>
</organism>
<dbReference type="InterPro" id="IPR018580">
    <property type="entry name" value="Uncharacterised_YfhO"/>
</dbReference>
<dbReference type="PANTHER" id="PTHR38454">
    <property type="entry name" value="INTEGRAL MEMBRANE PROTEIN-RELATED"/>
    <property type="match status" value="1"/>
</dbReference>
<feature type="transmembrane region" description="Helical" evidence="1">
    <location>
        <begin position="194"/>
        <end position="211"/>
    </location>
</feature>
<dbReference type="Pfam" id="PF09586">
    <property type="entry name" value="YfhO"/>
    <property type="match status" value="1"/>
</dbReference>
<keyword evidence="1" id="KW-0472">Membrane</keyword>
<evidence type="ECO:0000313" key="2">
    <source>
        <dbReference type="EMBL" id="RJP67678.1"/>
    </source>
</evidence>
<proteinExistence type="predicted"/>
<evidence type="ECO:0000313" key="3">
    <source>
        <dbReference type="Proteomes" id="UP000285961"/>
    </source>
</evidence>
<feature type="transmembrane region" description="Helical" evidence="1">
    <location>
        <begin position="100"/>
        <end position="120"/>
    </location>
</feature>
<protein>
    <recommendedName>
        <fullName evidence="4">YfhO family protein</fullName>
    </recommendedName>
</protein>
<gene>
    <name evidence="2" type="ORF">C4532_14275</name>
</gene>
<name>A0A419EU73_9BACT</name>
<comment type="caution">
    <text evidence="2">The sequence shown here is derived from an EMBL/GenBank/DDBJ whole genome shotgun (WGS) entry which is preliminary data.</text>
</comment>
<dbReference type="Proteomes" id="UP000285961">
    <property type="component" value="Unassembled WGS sequence"/>
</dbReference>
<feature type="transmembrane region" description="Helical" evidence="1">
    <location>
        <begin position="223"/>
        <end position="243"/>
    </location>
</feature>
<feature type="transmembrane region" description="Helical" evidence="1">
    <location>
        <begin position="415"/>
        <end position="434"/>
    </location>
</feature>